<feature type="domain" description="CCHC-type" evidence="1">
    <location>
        <begin position="201"/>
        <end position="219"/>
    </location>
</feature>
<gene>
    <name evidence="2" type="ORF">g.7579</name>
</gene>
<dbReference type="InterPro" id="IPR001878">
    <property type="entry name" value="Znf_CCHC"/>
</dbReference>
<proteinExistence type="predicted"/>
<dbReference type="InterPro" id="IPR043502">
    <property type="entry name" value="DNA/RNA_pol_sf"/>
</dbReference>
<feature type="domain" description="CCHC-type" evidence="1">
    <location>
        <begin position="223"/>
        <end position="239"/>
    </location>
</feature>
<dbReference type="GO" id="GO:0003676">
    <property type="term" value="F:nucleic acid binding"/>
    <property type="evidence" value="ECO:0007669"/>
    <property type="project" value="InterPro"/>
</dbReference>
<dbReference type="GO" id="GO:0071897">
    <property type="term" value="P:DNA biosynthetic process"/>
    <property type="evidence" value="ECO:0007669"/>
    <property type="project" value="UniProtKB-ARBA"/>
</dbReference>
<protein>
    <recommendedName>
        <fullName evidence="1">CCHC-type domain-containing protein</fullName>
    </recommendedName>
</protein>
<dbReference type="InterPro" id="IPR001969">
    <property type="entry name" value="Aspartic_peptidase_AS"/>
</dbReference>
<dbReference type="SUPFAM" id="SSF57756">
    <property type="entry name" value="Retrovirus zinc finger-like domains"/>
    <property type="match status" value="1"/>
</dbReference>
<feature type="non-terminal residue" evidence="2">
    <location>
        <position position="499"/>
    </location>
</feature>
<dbReference type="Gene3D" id="3.10.10.10">
    <property type="entry name" value="HIV Type 1 Reverse Transcriptase, subunit A, domain 1"/>
    <property type="match status" value="1"/>
</dbReference>
<dbReference type="OrthoDB" id="10068564at2759"/>
<accession>A0A1E1W191</accession>
<dbReference type="InterPro" id="IPR050951">
    <property type="entry name" value="Retrovirus_Pol_polyprotein"/>
</dbReference>
<dbReference type="PANTHER" id="PTHR37984">
    <property type="entry name" value="PROTEIN CBG26694"/>
    <property type="match status" value="1"/>
</dbReference>
<evidence type="ECO:0000259" key="1">
    <source>
        <dbReference type="SMART" id="SM00343"/>
    </source>
</evidence>
<organism evidence="2">
    <name type="scientific">Pectinophora gossypiella</name>
    <name type="common">Cotton pink bollworm</name>
    <name type="synonym">Depressaria gossypiella</name>
    <dbReference type="NCBI Taxonomy" id="13191"/>
    <lineage>
        <taxon>Eukaryota</taxon>
        <taxon>Metazoa</taxon>
        <taxon>Ecdysozoa</taxon>
        <taxon>Arthropoda</taxon>
        <taxon>Hexapoda</taxon>
        <taxon>Insecta</taxon>
        <taxon>Pterygota</taxon>
        <taxon>Neoptera</taxon>
        <taxon>Endopterygota</taxon>
        <taxon>Lepidoptera</taxon>
        <taxon>Glossata</taxon>
        <taxon>Ditrysia</taxon>
        <taxon>Gelechioidea</taxon>
        <taxon>Gelechiidae</taxon>
        <taxon>Apatetrinae</taxon>
        <taxon>Pectinophora</taxon>
    </lineage>
</organism>
<dbReference type="InterPro" id="IPR036875">
    <property type="entry name" value="Znf_CCHC_sf"/>
</dbReference>
<dbReference type="GO" id="GO:0008270">
    <property type="term" value="F:zinc ion binding"/>
    <property type="evidence" value="ECO:0007669"/>
    <property type="project" value="InterPro"/>
</dbReference>
<dbReference type="GO" id="GO:0006508">
    <property type="term" value="P:proteolysis"/>
    <property type="evidence" value="ECO:0007669"/>
    <property type="project" value="InterPro"/>
</dbReference>
<reference evidence="2" key="1">
    <citation type="submission" date="2015-09" db="EMBL/GenBank/DDBJ databases">
        <title>De novo assembly of Pectinophora gossypiella (Pink Bollworm) gut transcriptome.</title>
        <authorList>
            <person name="Tassone E.E."/>
        </authorList>
    </citation>
    <scope>NUCLEOTIDE SEQUENCE</scope>
</reference>
<dbReference type="Gene3D" id="4.10.60.10">
    <property type="entry name" value="Zinc finger, CCHC-type"/>
    <property type="match status" value="1"/>
</dbReference>
<dbReference type="SUPFAM" id="SSF56672">
    <property type="entry name" value="DNA/RNA polymerases"/>
    <property type="match status" value="1"/>
</dbReference>
<dbReference type="PANTHER" id="PTHR37984:SF5">
    <property type="entry name" value="PROTEIN NYNRIN-LIKE"/>
    <property type="match status" value="1"/>
</dbReference>
<dbReference type="EMBL" id="GDQN01010284">
    <property type="protein sequence ID" value="JAT80770.1"/>
    <property type="molecule type" value="Transcribed_RNA"/>
</dbReference>
<dbReference type="SMART" id="SM00343">
    <property type="entry name" value="ZnF_C2HC"/>
    <property type="match status" value="2"/>
</dbReference>
<dbReference type="GO" id="GO:0004190">
    <property type="term" value="F:aspartic-type endopeptidase activity"/>
    <property type="evidence" value="ECO:0007669"/>
    <property type="project" value="InterPro"/>
</dbReference>
<sequence length="499" mass="57168">MATEYAIGAAGPQFSPYENANTVAERWRTWKRNFQYYLDGQIGLSDKQKIARLLHQAGPDVQEIYESIAENEAVGTTELEKCFYRLDLYFEPEVNRAYERQKFRNLTRNKNESMEQYLIKLRRQSKFCGFTNTDEAICDQVIEKCADAKLKRKFLKKGKDITPAIILEITRIYELEKTNEEEEISIEVPENNVNKIQSKSTCFRCGRQGHFASSKVCPALDMKCDKCGIRGHFSKCCKTKKGKPKDSVNKKKRKKYVKYVIESASESEDSSDEDTSDENCEESVNSVFNIESENCKYTILIGEKLSYKFIVDSGASVNVIDKNTFKKLIRQGLNVKLNTCVNQKYYAYGGKELSQLGTFKTTLYSPDSRKQVQTEILVYKGHGPSLLSRQTSTQLGLLWVGPIHQIEPLFQMTDVVNKYPDIFKGVGRLLNFKLQIPIDPNVKLIAQPIRRQPFNMRPIEERLIKELLDSDIIEPVTGPTPCVSPSHIVAKKAKDQYRL</sequence>
<evidence type="ECO:0000313" key="2">
    <source>
        <dbReference type="EMBL" id="JAT80770.1"/>
    </source>
</evidence>
<dbReference type="AlphaFoldDB" id="A0A1E1W191"/>
<dbReference type="PROSITE" id="PS00141">
    <property type="entry name" value="ASP_PROTEASE"/>
    <property type="match status" value="1"/>
</dbReference>
<name>A0A1E1W191_PECGO</name>